<sequence>MKHDMISRRRDFIRDREVPLLLYHRRRRRPLLQVQYHHFAPILASPMMSSDIAIHPPGSIHPTLTEGGPEGFDRSWFMGKWGIAWSTLPMWKDKKDVTLTYTPLPDVTGAIKFQDLLEYRKLNSEKVHTVKGVDTLTSSGPNAATFDWKGSGWLFFVHSHWEVLGYGSDEASGLEWAVTFFSKTLFSAAGIDVYVRKAASSATSGVADEAACRALLHRVVHAVQSAGDEKVTTLAQGGFPVQGAM</sequence>
<name>A0A1E3I0A0_9TREE</name>
<dbReference type="RefSeq" id="XP_018996382.1">
    <property type="nucleotide sequence ID" value="XM_019135979.1"/>
</dbReference>
<evidence type="ECO:0000313" key="2">
    <source>
        <dbReference type="Proteomes" id="UP000094065"/>
    </source>
</evidence>
<protein>
    <submittedName>
        <fullName evidence="1">Uncharacterized protein</fullName>
    </submittedName>
</protein>
<comment type="caution">
    <text evidence="1">The sequence shown here is derived from an EMBL/GenBank/DDBJ whole genome shotgun (WGS) entry which is preliminary data.</text>
</comment>
<dbReference type="OrthoDB" id="9975758at2759"/>
<dbReference type="Proteomes" id="UP000094065">
    <property type="component" value="Unassembled WGS sequence"/>
</dbReference>
<keyword evidence="2" id="KW-1185">Reference proteome</keyword>
<evidence type="ECO:0000313" key="1">
    <source>
        <dbReference type="EMBL" id="ODN82063.1"/>
    </source>
</evidence>
<gene>
    <name evidence="1" type="ORF">L202_02379</name>
</gene>
<dbReference type="EMBL" id="AWGJ01000003">
    <property type="protein sequence ID" value="ODN82063.1"/>
    <property type="molecule type" value="Genomic_DNA"/>
</dbReference>
<dbReference type="GeneID" id="30153688"/>
<proteinExistence type="predicted"/>
<accession>A0A1E3I0A0</accession>
<dbReference type="STRING" id="1295533.A0A1E3I0A0"/>
<dbReference type="AlphaFoldDB" id="A0A1E3I0A0"/>
<reference evidence="1 2" key="1">
    <citation type="submission" date="2016-06" db="EMBL/GenBank/DDBJ databases">
        <title>Evolution of pathogenesis and genome organization in the Tremellales.</title>
        <authorList>
            <person name="Cuomo C."/>
            <person name="Litvintseva A."/>
            <person name="Heitman J."/>
            <person name="Chen Y."/>
            <person name="Sun S."/>
            <person name="Springer D."/>
            <person name="Dromer F."/>
            <person name="Young S."/>
            <person name="Zeng Q."/>
            <person name="Chapman S."/>
            <person name="Gujja S."/>
            <person name="Saif S."/>
            <person name="Birren B."/>
        </authorList>
    </citation>
    <scope>NUCLEOTIDE SEQUENCE [LARGE SCALE GENOMIC DNA]</scope>
    <source>
        <strain evidence="1 2">CBS 6039</strain>
    </source>
</reference>
<organism evidence="1 2">
    <name type="scientific">Cryptococcus amylolentus CBS 6039</name>
    <dbReference type="NCBI Taxonomy" id="1295533"/>
    <lineage>
        <taxon>Eukaryota</taxon>
        <taxon>Fungi</taxon>
        <taxon>Dikarya</taxon>
        <taxon>Basidiomycota</taxon>
        <taxon>Agaricomycotina</taxon>
        <taxon>Tremellomycetes</taxon>
        <taxon>Tremellales</taxon>
        <taxon>Cryptococcaceae</taxon>
        <taxon>Cryptococcus</taxon>
    </lineage>
</organism>